<sequence>MHKRTYILAGLLVLAAVHIGVSGSMIWRYEHTLQTGERYRFQTEPVDPYDAFRGRYVALDIDTRMPAARQFIPFQTVYAAVAENKDGFAEFSMAYPAPPDGAYIKATVKHWRGDAVDIHNPFDRYYMNETLAPAAERAYRRHSRGEKQDAWIAVRIRDGFAAIEELYIGDRPIARYLAEKTDAD</sequence>
<name>M1Q211_9ZZZZ</name>
<dbReference type="Pfam" id="PF14345">
    <property type="entry name" value="GDYXXLXY"/>
    <property type="match status" value="1"/>
</dbReference>
<gene>
    <name evidence="1" type="ORF">FLSS-21_0017</name>
</gene>
<evidence type="ECO:0008006" key="2">
    <source>
        <dbReference type="Google" id="ProtNLM"/>
    </source>
</evidence>
<evidence type="ECO:0000313" key="1">
    <source>
        <dbReference type="EMBL" id="AGF93292.1"/>
    </source>
</evidence>
<accession>M1Q211</accession>
<reference evidence="1" key="1">
    <citation type="journal article" date="2013" name="Syst. Appl. Microbiol.">
        <title>New insights into the archaeal diversity of a hypersaline microbial mat obtained by a metagenomic approach.</title>
        <authorList>
            <person name="Lopez-Lopez A."/>
            <person name="Richter M."/>
            <person name="Pena A."/>
            <person name="Tamames J."/>
            <person name="Rossello-Mora R."/>
        </authorList>
    </citation>
    <scope>NUCLEOTIDE SEQUENCE</scope>
</reference>
<proteinExistence type="predicted"/>
<dbReference type="EMBL" id="JX684087">
    <property type="protein sequence ID" value="AGF93292.1"/>
    <property type="molecule type" value="Genomic_DNA"/>
</dbReference>
<dbReference type="AlphaFoldDB" id="M1Q211"/>
<protein>
    <recommendedName>
        <fullName evidence="2">GDYXXLXY protein</fullName>
    </recommendedName>
</protein>
<dbReference type="InterPro" id="IPR025833">
    <property type="entry name" value="GDYXXLXY"/>
</dbReference>
<organism evidence="1">
    <name type="scientific">uncultured organism</name>
    <dbReference type="NCBI Taxonomy" id="155900"/>
    <lineage>
        <taxon>unclassified sequences</taxon>
        <taxon>environmental samples</taxon>
    </lineage>
</organism>